<proteinExistence type="predicted"/>
<dbReference type="OrthoDB" id="20321at10239"/>
<organism evidence="1 2">
    <name type="scientific">Prochlorococcus phage P-HM1</name>
    <dbReference type="NCBI Taxonomy" id="445700"/>
    <lineage>
        <taxon>Viruses</taxon>
        <taxon>Duplodnaviria</taxon>
        <taxon>Heunggongvirae</taxon>
        <taxon>Uroviricota</taxon>
        <taxon>Caudoviricetes</taxon>
        <taxon>Eurybiavirus</taxon>
        <taxon>Eurybiavirus PHM2</taxon>
    </lineage>
</organism>
<dbReference type="EMBL" id="GU071101">
    <property type="protein sequence ID" value="ADO98732.1"/>
    <property type="molecule type" value="Genomic_DNA"/>
</dbReference>
<dbReference type="Gene3D" id="1.10.287.1060">
    <property type="entry name" value="ESAT-6-like"/>
    <property type="match status" value="1"/>
</dbReference>
<accession>E3SMT9</accession>
<name>E3SMT9_9CAUD</name>
<evidence type="ECO:0000313" key="1">
    <source>
        <dbReference type="EMBL" id="ADO98732.1"/>
    </source>
</evidence>
<dbReference type="KEGG" id="vg:10327021"/>
<evidence type="ECO:0000313" key="2">
    <source>
        <dbReference type="Proteomes" id="UP000006530"/>
    </source>
</evidence>
<dbReference type="Proteomes" id="UP000006530">
    <property type="component" value="Segment"/>
</dbReference>
<gene>
    <name evidence="1" type="primary">gp16</name>
    <name evidence="1" type="ORF">PHM1_108</name>
</gene>
<dbReference type="GeneID" id="10327021"/>
<dbReference type="RefSeq" id="YP_004322533.1">
    <property type="nucleotide sequence ID" value="NC_015280.1"/>
</dbReference>
<keyword evidence="2" id="KW-1185">Reference proteome</keyword>
<sequence>MQQMMHYSQVVMTLDSVKRYLIMNKGDMSGLDETFNTVEAVGEVVPPKNKLHLKKPVEGDDVIKDYEYARGNLYSLIDKGQEAVNGALDLAMSSDHPRAYEVAGQLIKHVGDVADKLMALQKDKKNVKEESVKTQVTNNSLFVGSTADLQKMLKQASKKKDK</sequence>
<reference evidence="1 2" key="1">
    <citation type="journal article" date="2010" name="Environ. Microbiol.">
        <title>Genomic analysis of oceanic cyanobacterial myoviruses compared with T4-like myoviruses from diverse hosts and environments.</title>
        <authorList>
            <person name="Sullivan M.B."/>
            <person name="Huang K.H."/>
            <person name="Ignacio-Espinoza J.C."/>
            <person name="Berlin A.M."/>
            <person name="Kelly L."/>
            <person name="Weigele P.R."/>
            <person name="DeFrancesco A.S."/>
            <person name="Kern S.E."/>
            <person name="Thompson L.R."/>
            <person name="Young S."/>
            <person name="Yandava C."/>
            <person name="Fu R."/>
            <person name="Krastins B."/>
            <person name="Chase M."/>
            <person name="Sarracino D."/>
            <person name="Osburne M.S."/>
            <person name="Henn M.R."/>
            <person name="Chisholm S.W."/>
        </authorList>
    </citation>
    <scope>NUCLEOTIDE SEQUENCE [LARGE SCALE GENOMIC DNA]</scope>
    <source>
        <strain evidence="1">M4-247</strain>
    </source>
</reference>
<protein>
    <submittedName>
        <fullName evidence="1">Terminase DNA packaging enzyme small subunit</fullName>
    </submittedName>
</protein>